<feature type="domain" description="SWIM-type" evidence="6">
    <location>
        <begin position="963"/>
        <end position="1001"/>
    </location>
</feature>
<dbReference type="PROSITE" id="PS50966">
    <property type="entry name" value="ZF_SWIM"/>
    <property type="match status" value="1"/>
</dbReference>
<dbReference type="Pfam" id="PF04434">
    <property type="entry name" value="SWIM"/>
    <property type="match status" value="1"/>
</dbReference>
<dbReference type="InterPro" id="IPR006564">
    <property type="entry name" value="Znf_PMZ"/>
</dbReference>
<dbReference type="InterPro" id="IPR036875">
    <property type="entry name" value="Znf_CCHC_sf"/>
</dbReference>
<dbReference type="GO" id="GO:0008270">
    <property type="term" value="F:zinc ion binding"/>
    <property type="evidence" value="ECO:0007669"/>
    <property type="project" value="UniProtKB-KW"/>
</dbReference>
<dbReference type="InterPro" id="IPR018289">
    <property type="entry name" value="MULE_transposase_dom"/>
</dbReference>
<organism evidence="7">
    <name type="scientific">Fagus sylvatica</name>
    <name type="common">Beechnut</name>
    <dbReference type="NCBI Taxonomy" id="28930"/>
    <lineage>
        <taxon>Eukaryota</taxon>
        <taxon>Viridiplantae</taxon>
        <taxon>Streptophyta</taxon>
        <taxon>Embryophyta</taxon>
        <taxon>Tracheophyta</taxon>
        <taxon>Spermatophyta</taxon>
        <taxon>Magnoliopsida</taxon>
        <taxon>eudicotyledons</taxon>
        <taxon>Gunneridae</taxon>
        <taxon>Pentapetalae</taxon>
        <taxon>rosids</taxon>
        <taxon>fabids</taxon>
        <taxon>Fagales</taxon>
        <taxon>Fagaceae</taxon>
        <taxon>Fagus</taxon>
    </lineage>
</organism>
<dbReference type="FunFam" id="1.20.58.1220:FF:000005">
    <property type="entry name" value="Os07g0568000 protein"/>
    <property type="match status" value="1"/>
</dbReference>
<name>A0A2N9FX19_FAGSY</name>
<dbReference type="GO" id="GO:0003676">
    <property type="term" value="F:nucleic acid binding"/>
    <property type="evidence" value="ECO:0007669"/>
    <property type="project" value="InterPro"/>
</dbReference>
<dbReference type="EMBL" id="OIVN01001244">
    <property type="protein sequence ID" value="SPC91685.1"/>
    <property type="molecule type" value="Genomic_DNA"/>
</dbReference>
<evidence type="ECO:0000313" key="7">
    <source>
        <dbReference type="EMBL" id="SPC91685.1"/>
    </source>
</evidence>
<dbReference type="InterPro" id="IPR004330">
    <property type="entry name" value="FAR1_DNA_bnd_dom"/>
</dbReference>
<gene>
    <name evidence="7" type="ORF">FSB_LOCUS19567</name>
</gene>
<dbReference type="SMART" id="SM00575">
    <property type="entry name" value="ZnF_PMZ"/>
    <property type="match status" value="1"/>
</dbReference>
<feature type="compositionally biased region" description="Basic and acidic residues" evidence="5">
    <location>
        <begin position="35"/>
        <end position="44"/>
    </location>
</feature>
<evidence type="ECO:0000256" key="5">
    <source>
        <dbReference type="SAM" id="MobiDB-lite"/>
    </source>
</evidence>
<keyword evidence="2 4" id="KW-0863">Zinc-finger</keyword>
<feature type="region of interest" description="Disordered" evidence="5">
    <location>
        <begin position="35"/>
        <end position="56"/>
    </location>
</feature>
<reference evidence="7" key="1">
    <citation type="submission" date="2018-02" db="EMBL/GenBank/DDBJ databases">
        <authorList>
            <person name="Cohen D.B."/>
            <person name="Kent A.D."/>
        </authorList>
    </citation>
    <scope>NUCLEOTIDE SEQUENCE</scope>
</reference>
<dbReference type="AlphaFoldDB" id="A0A2N9FX19"/>
<sequence>MEHELIELRKHISSQGILVQDLMTGVCRELEEWKQSNGDNHEAQQDPEISEIQDPLPSERDDEKMIFLEHIDVLLAEHKVEEAIEALDAEEKNSPDLKGSGETSVGEVSQYKSAFLKRKATLEDQLVQIIEQPSVGVQEMKKALYGLIKLGKGPLAHQLLLTSYGLRLQKSIEVLLPSSHVCPKTFSATLSKLVFSIISLTTKESASIFGDNPIYTNRIVQWAEWDIEYFVRLVKENAPSSETVSALRAASICVQASLNYCSMLESQGLKLSKLLLVLLRPYIEEVLELNFRRARRLLFDLVELDESLLFSPHFESLLSAFGTISETIRVDSGMRFMYIVKVAIEGHVGASLSFLNEVLQVEANKPFTKSSHFTSLGWRGGSKSPTGMEMELMAEARTEASRGLYLLRSRGLDLRSGWHWVAMGEGNILLNMDQRAKDKGKAPLIETNSDTSNEDYIGQANDVSMGQRDNCDDTHTDEQDWRTVLGKRLHDLSYADVSRIKFKSIADGDDFYNAYAKFVGFSVRKDDVKRDKNNTVISRRWVCAKEGFRKIKHEETMDRKRDPKPMTRCGCMAAFRMKYDQKSNEWKVVEFASDHNHELASVSDVQFLRSHRKVGESDKAQVQALRSVGVKTSQIMDHLVHQSGGYENVGFTRKDLYNSIDMDRMSKISHGDAEDSQSRLDYAHFGDVLAFDTTYRTNAYKKPLVILVGVNHHMQTTIFGCALLVDETVKTYTWVLKTLIGAMNNKMPMSVVTDGDKAMRAAIEKVLPASQHRLCIWHLERNAQSNLNDKDAVNDFIRCMVSYVSKEEFEDMWSIMIEKHGLHNHEWIREMGAKKSKWAEAYLRGYFFAGCRSTQRCESMNAFLKRFVEVKTRLYELFQHVDRALARIRHNEAISSYESKHSELAIQTQLGMIEKHAVDIFTRTAFLRVRNEIKHEQLLSVVNRLENDGNRTYTISEYQRQSFTWEVKYYPDDQRMQCSCLFFESYGFPCRHLFTIMKAEHLNQIPSTCIMKRWLKTAKSDPPYKHDSQILDDVIRTARFSALSASCSKMCYFGSRTSEGFEELKSEIARLQLRMEVLCNLNTTTTQDIIQDGLNRDKIVRDPIIVKTKGDYGNTSNPNPKVRRCTICKDVGHTRRKCPSLHTQQADVDGDGSDALNEDMV</sequence>
<dbReference type="InterPro" id="IPR007527">
    <property type="entry name" value="Znf_SWIM"/>
</dbReference>
<dbReference type="InterPro" id="IPR042560">
    <property type="entry name" value="Exo84_C_2"/>
</dbReference>
<evidence type="ECO:0000256" key="3">
    <source>
        <dbReference type="ARBA" id="ARBA00022833"/>
    </source>
</evidence>
<dbReference type="PANTHER" id="PTHR47718">
    <property type="entry name" value="OS01G0519700 PROTEIN"/>
    <property type="match status" value="1"/>
</dbReference>
<evidence type="ECO:0000256" key="2">
    <source>
        <dbReference type="ARBA" id="ARBA00022771"/>
    </source>
</evidence>
<feature type="region of interest" description="Disordered" evidence="5">
    <location>
        <begin position="1142"/>
        <end position="1161"/>
    </location>
</feature>
<dbReference type="Gene3D" id="1.20.58.1220">
    <property type="entry name" value="Exo84p, C-terminal helical domain"/>
    <property type="match status" value="1"/>
</dbReference>
<dbReference type="SUPFAM" id="SSF74788">
    <property type="entry name" value="Cullin repeat-like"/>
    <property type="match status" value="1"/>
</dbReference>
<keyword evidence="1" id="KW-0479">Metal-binding</keyword>
<evidence type="ECO:0000259" key="6">
    <source>
        <dbReference type="PROSITE" id="PS50966"/>
    </source>
</evidence>
<dbReference type="SUPFAM" id="SSF57756">
    <property type="entry name" value="Retrovirus zinc finger-like domains"/>
    <property type="match status" value="1"/>
</dbReference>
<protein>
    <recommendedName>
        <fullName evidence="6">SWIM-type domain-containing protein</fullName>
    </recommendedName>
</protein>
<evidence type="ECO:0000256" key="1">
    <source>
        <dbReference type="ARBA" id="ARBA00022723"/>
    </source>
</evidence>
<dbReference type="Pfam" id="PF10551">
    <property type="entry name" value="MULE"/>
    <property type="match status" value="1"/>
</dbReference>
<dbReference type="PANTHER" id="PTHR47718:SF15">
    <property type="entry name" value="PROTEIN FAR1-RELATED SEQUENCE 5-LIKE"/>
    <property type="match status" value="1"/>
</dbReference>
<proteinExistence type="predicted"/>
<accession>A0A2N9FX19</accession>
<keyword evidence="3" id="KW-0862">Zinc</keyword>
<dbReference type="Pfam" id="PF03101">
    <property type="entry name" value="FAR1"/>
    <property type="match status" value="1"/>
</dbReference>
<dbReference type="InterPro" id="IPR032403">
    <property type="entry name" value="Exo84_C"/>
</dbReference>
<evidence type="ECO:0000256" key="4">
    <source>
        <dbReference type="PROSITE-ProRule" id="PRU00325"/>
    </source>
</evidence>
<dbReference type="InterPro" id="IPR016159">
    <property type="entry name" value="Cullin_repeat-like_dom_sf"/>
</dbReference>
<feature type="compositionally biased region" description="Acidic residues" evidence="5">
    <location>
        <begin position="1148"/>
        <end position="1161"/>
    </location>
</feature>
<dbReference type="Pfam" id="PF16528">
    <property type="entry name" value="Exo84_C"/>
    <property type="match status" value="1"/>
</dbReference>
<dbReference type="Gene3D" id="1.20.58.1210">
    <property type="entry name" value="Exo84p, N-terminal helical domain"/>
    <property type="match status" value="1"/>
</dbReference>
<dbReference type="InterPro" id="IPR042561">
    <property type="entry name" value="Exo84_C_1"/>
</dbReference>